<evidence type="ECO:0000256" key="1">
    <source>
        <dbReference type="ARBA" id="ARBA00001966"/>
    </source>
</evidence>
<dbReference type="GO" id="GO:0051536">
    <property type="term" value="F:iron-sulfur cluster binding"/>
    <property type="evidence" value="ECO:0007669"/>
    <property type="project" value="UniProtKB-KW"/>
</dbReference>
<name>A0A1M6DHV3_9CLOT</name>
<dbReference type="Proteomes" id="UP000184080">
    <property type="component" value="Unassembled WGS sequence"/>
</dbReference>
<evidence type="ECO:0000256" key="3">
    <source>
        <dbReference type="ARBA" id="ARBA00023014"/>
    </source>
</evidence>
<sequence length="405" mass="46630">MKDLKHMIFFESLLQDANNDLVRKAKSEGRHPIGYTCFHVPEVLMNLGSCFSVRLRAPNMGSTEIATYYMANSACEYSRALLERSIEGNYKFLDGLLGVDVCEPMNRCMENMEILGTCGTDNDKFVKCYLDLPYSDDEDCVIHLEEQVTRKILKPLNENYGVDISDEAIRQAVEEFNEVCRIITEMGEMKTEKIPVITGSEFHKIVLCTYVCPKKDILPYLRETLEELKTRQPDTKNKYKARVVVVGSEIDDPDMIELIEEAGALVVADRFCYGSIPGRSEIKLTRDEPALTQIIRKNLRDTECPRHCSEHKMQYRKDHVKELVEHFHADGAIYEQMKFCTYWSYERTLASHIMPEEYGVQVLSIDRPYRSIGSGQLRTRVQAFVESLEIKKIKAKRLQESGEVK</sequence>
<organism evidence="4 5">
    <name type="scientific">Clostridium amylolyticum</name>
    <dbReference type="NCBI Taxonomy" id="1121298"/>
    <lineage>
        <taxon>Bacteria</taxon>
        <taxon>Bacillati</taxon>
        <taxon>Bacillota</taxon>
        <taxon>Clostridia</taxon>
        <taxon>Eubacteriales</taxon>
        <taxon>Clostridiaceae</taxon>
        <taxon>Clostridium</taxon>
    </lineage>
</organism>
<keyword evidence="3" id="KW-0411">Iron-sulfur</keyword>
<dbReference type="Pfam" id="PF06050">
    <property type="entry name" value="HGD-D"/>
    <property type="match status" value="1"/>
</dbReference>
<gene>
    <name evidence="4" type="ORF">SAMN05444401_1481</name>
</gene>
<dbReference type="Gene3D" id="1.20.1270.370">
    <property type="match status" value="1"/>
</dbReference>
<evidence type="ECO:0000256" key="2">
    <source>
        <dbReference type="ARBA" id="ARBA00005806"/>
    </source>
</evidence>
<dbReference type="Gene3D" id="3.40.50.11900">
    <property type="match status" value="1"/>
</dbReference>
<keyword evidence="3" id="KW-0479">Metal-binding</keyword>
<evidence type="ECO:0000313" key="5">
    <source>
        <dbReference type="Proteomes" id="UP000184080"/>
    </source>
</evidence>
<dbReference type="Gene3D" id="3.40.50.11890">
    <property type="match status" value="1"/>
</dbReference>
<dbReference type="InterPro" id="IPR010327">
    <property type="entry name" value="FldB/FldC_alpha/beta"/>
</dbReference>
<keyword evidence="5" id="KW-1185">Reference proteome</keyword>
<dbReference type="GO" id="GO:0016836">
    <property type="term" value="F:hydro-lyase activity"/>
    <property type="evidence" value="ECO:0007669"/>
    <property type="project" value="UniProtKB-ARBA"/>
</dbReference>
<keyword evidence="3" id="KW-0408">Iron</keyword>
<evidence type="ECO:0000313" key="4">
    <source>
        <dbReference type="EMBL" id="SHI72884.1"/>
    </source>
</evidence>
<dbReference type="RefSeq" id="WP_073005046.1">
    <property type="nucleotide sequence ID" value="NZ_FQZO01000001.1"/>
</dbReference>
<accession>A0A1M6DHV3</accession>
<dbReference type="AlphaFoldDB" id="A0A1M6DHV3"/>
<proteinExistence type="inferred from homology"/>
<dbReference type="PANTHER" id="PTHR30548">
    <property type="entry name" value="2-HYDROXYGLUTARYL-COA DEHYDRATASE, D-COMPONENT-RELATED"/>
    <property type="match status" value="1"/>
</dbReference>
<dbReference type="EMBL" id="FQZO01000001">
    <property type="protein sequence ID" value="SHI72884.1"/>
    <property type="molecule type" value="Genomic_DNA"/>
</dbReference>
<dbReference type="STRING" id="1121298.SAMN05444401_1481"/>
<comment type="similarity">
    <text evidence="2">Belongs to the FldB/FldC dehydratase alpha/beta subunit family.</text>
</comment>
<reference evidence="4 5" key="1">
    <citation type="submission" date="2016-11" db="EMBL/GenBank/DDBJ databases">
        <authorList>
            <person name="Jaros S."/>
            <person name="Januszkiewicz K."/>
            <person name="Wedrychowicz H."/>
        </authorList>
    </citation>
    <scope>NUCLEOTIDE SEQUENCE [LARGE SCALE GENOMIC DNA]</scope>
    <source>
        <strain evidence="4 5">DSM 21864</strain>
    </source>
</reference>
<dbReference type="PANTHER" id="PTHR30548:SF1">
    <property type="entry name" value="DEHYDRATASE SUBUNIT MJ0007-RELATED"/>
    <property type="match status" value="1"/>
</dbReference>
<protein>
    <submittedName>
        <fullName evidence="4">Benzoyl-CoA reductase/2-hydroxyglutaryl-CoA dehydratase subunit, BcrC/BadD/HgdB</fullName>
    </submittedName>
</protein>
<dbReference type="OrthoDB" id="9810278at2"/>
<comment type="cofactor">
    <cofactor evidence="1">
        <name>[4Fe-4S] cluster</name>
        <dbReference type="ChEBI" id="CHEBI:49883"/>
    </cofactor>
</comment>